<keyword evidence="5 12" id="KW-0812">Transmembrane</keyword>
<comment type="caution">
    <text evidence="14">The sequence shown here is derived from an EMBL/GenBank/DDBJ whole genome shotgun (WGS) entry which is preliminary data.</text>
</comment>
<dbReference type="CDD" id="cd17361">
    <property type="entry name" value="MFS_STP"/>
    <property type="match status" value="1"/>
</dbReference>
<keyword evidence="6" id="KW-0769">Symport</keyword>
<dbReference type="InterPro" id="IPR044778">
    <property type="entry name" value="MFS_STP/MST-like_plant"/>
</dbReference>
<dbReference type="PRINTS" id="PR00171">
    <property type="entry name" value="SUGRTRNSPORT"/>
</dbReference>
<evidence type="ECO:0000256" key="3">
    <source>
        <dbReference type="ARBA" id="ARBA00022448"/>
    </source>
</evidence>
<keyword evidence="3 10" id="KW-0813">Transport</keyword>
<organism evidence="14 15">
    <name type="scientific">Phtheirospermum japonicum</name>
    <dbReference type="NCBI Taxonomy" id="374723"/>
    <lineage>
        <taxon>Eukaryota</taxon>
        <taxon>Viridiplantae</taxon>
        <taxon>Streptophyta</taxon>
        <taxon>Embryophyta</taxon>
        <taxon>Tracheophyta</taxon>
        <taxon>Spermatophyta</taxon>
        <taxon>Magnoliopsida</taxon>
        <taxon>eudicotyledons</taxon>
        <taxon>Gunneridae</taxon>
        <taxon>Pentapetalae</taxon>
        <taxon>asterids</taxon>
        <taxon>lamiids</taxon>
        <taxon>Lamiales</taxon>
        <taxon>Orobanchaceae</taxon>
        <taxon>Orobanchaceae incertae sedis</taxon>
        <taxon>Phtheirospermum</taxon>
    </lineage>
</organism>
<evidence type="ECO:0000256" key="11">
    <source>
        <dbReference type="SAM" id="MobiDB-lite"/>
    </source>
</evidence>
<evidence type="ECO:0000256" key="1">
    <source>
        <dbReference type="ARBA" id="ARBA00004141"/>
    </source>
</evidence>
<comment type="subcellular location">
    <subcellularLocation>
        <location evidence="1">Membrane</location>
        <topology evidence="1">Multi-pass membrane protein</topology>
    </subcellularLocation>
</comment>
<dbReference type="PROSITE" id="PS00216">
    <property type="entry name" value="SUGAR_TRANSPORT_1"/>
    <property type="match status" value="1"/>
</dbReference>
<protein>
    <submittedName>
        <fullName evidence="14">Hexose carrier protein hex6</fullName>
    </submittedName>
</protein>
<reference evidence="14" key="1">
    <citation type="submission" date="2020-07" db="EMBL/GenBank/DDBJ databases">
        <title>Ethylene signaling mediates host invasion by parasitic plants.</title>
        <authorList>
            <person name="Yoshida S."/>
        </authorList>
    </citation>
    <scope>NUCLEOTIDE SEQUENCE</scope>
    <source>
        <strain evidence="14">Okayama</strain>
    </source>
</reference>
<evidence type="ECO:0000256" key="6">
    <source>
        <dbReference type="ARBA" id="ARBA00022847"/>
    </source>
</evidence>
<dbReference type="InterPro" id="IPR005828">
    <property type="entry name" value="MFS_sugar_transport-like"/>
</dbReference>
<dbReference type="PROSITE" id="PS50850">
    <property type="entry name" value="MFS"/>
    <property type="match status" value="1"/>
</dbReference>
<dbReference type="FunFam" id="1.20.1250.20:FF:000931">
    <property type="entry name" value="Sugar transport protein 3"/>
    <property type="match status" value="1"/>
</dbReference>
<evidence type="ECO:0000256" key="12">
    <source>
        <dbReference type="SAM" id="Phobius"/>
    </source>
</evidence>
<comment type="similarity">
    <text evidence="9">Belongs to the major facilitator superfamily. Phosphate:H(+) symporter (TC 2.A.1.9) family.</text>
</comment>
<evidence type="ECO:0000256" key="7">
    <source>
        <dbReference type="ARBA" id="ARBA00022989"/>
    </source>
</evidence>
<evidence type="ECO:0000256" key="8">
    <source>
        <dbReference type="ARBA" id="ARBA00023136"/>
    </source>
</evidence>
<feature type="transmembrane region" description="Helical" evidence="12">
    <location>
        <begin position="310"/>
        <end position="331"/>
    </location>
</feature>
<dbReference type="PANTHER" id="PTHR23500">
    <property type="entry name" value="SOLUTE CARRIER FAMILY 2, FACILITATED GLUCOSE TRANSPORTER"/>
    <property type="match status" value="1"/>
</dbReference>
<feature type="region of interest" description="Disordered" evidence="11">
    <location>
        <begin position="103"/>
        <end position="122"/>
    </location>
</feature>
<dbReference type="InterPro" id="IPR045262">
    <property type="entry name" value="STP/PLT_plant"/>
</dbReference>
<dbReference type="InterPro" id="IPR036259">
    <property type="entry name" value="MFS_trans_sf"/>
</dbReference>
<feature type="domain" description="Major facilitator superfamily (MFS) profile" evidence="13">
    <location>
        <begin position="1"/>
        <end position="436"/>
    </location>
</feature>
<evidence type="ECO:0000256" key="10">
    <source>
        <dbReference type="RuleBase" id="RU003346"/>
    </source>
</evidence>
<dbReference type="GO" id="GO:0015145">
    <property type="term" value="F:monosaccharide transmembrane transporter activity"/>
    <property type="evidence" value="ECO:0007669"/>
    <property type="project" value="InterPro"/>
</dbReference>
<evidence type="ECO:0000256" key="2">
    <source>
        <dbReference type="ARBA" id="ARBA00010992"/>
    </source>
</evidence>
<sequence>MAIGVGINKADRAQYNGKITGSVLLACIIAATGGLLFGYDTGVTEILPGVYSNMKEDAEVSNYCKFDSQLLTAFSSSIYISGLFASFLASRITRDYGRRPPLARSRRRFRQPGGPTLPLRNGPSRYRGAFNFGFQSFLSVGTTAAFLINYGTSTIGTDWGWRISLATAVAPASILILGTLFLPETPNSLIQQGRDTEIAKRLLQKIRGVDDVEAELDDLLVANYNSAQIKHPFKKILKRSYRPYLVMAVAIPFFQQMTGITVISFYAPILFRTIGSDESASIMSSLITTSLGIVSTFLSSLVVDKVGRRVIFLFGGIQMFVSQMLIGAIMADKLGDRGALSQEYNITIVVLICIYVSGFGLSWGPLGWLVTSEIFPLEIRSAGQSITVAVSFFFSFLIGQIFLAILCLLKSGTFFFFGAWVAFMTAFVFFLLPETKNVPIEKMDRIWREHPFWCRYVGDDQEWMENQIEEPFLSSAK</sequence>
<dbReference type="GO" id="GO:0016020">
    <property type="term" value="C:membrane"/>
    <property type="evidence" value="ECO:0007669"/>
    <property type="project" value="UniProtKB-SubCell"/>
</dbReference>
<feature type="transmembrane region" description="Helical" evidence="12">
    <location>
        <begin position="346"/>
        <end position="370"/>
    </location>
</feature>
<dbReference type="OrthoDB" id="5296287at2759"/>
<evidence type="ECO:0000256" key="5">
    <source>
        <dbReference type="ARBA" id="ARBA00022692"/>
    </source>
</evidence>
<gene>
    <name evidence="14" type="ORF">PHJA_002934500</name>
</gene>
<feature type="transmembrane region" description="Helical" evidence="12">
    <location>
        <begin position="244"/>
        <end position="269"/>
    </location>
</feature>
<feature type="transmembrane region" description="Helical" evidence="12">
    <location>
        <begin position="382"/>
        <end position="406"/>
    </location>
</feature>
<feature type="transmembrane region" description="Helical" evidence="12">
    <location>
        <begin position="160"/>
        <end position="182"/>
    </location>
</feature>
<keyword evidence="8 12" id="KW-0472">Membrane</keyword>
<dbReference type="EMBL" id="BMAC01002127">
    <property type="protein sequence ID" value="GFQ07905.1"/>
    <property type="molecule type" value="Genomic_DNA"/>
</dbReference>
<evidence type="ECO:0000259" key="13">
    <source>
        <dbReference type="PROSITE" id="PS50850"/>
    </source>
</evidence>
<dbReference type="GO" id="GO:0015293">
    <property type="term" value="F:symporter activity"/>
    <property type="evidence" value="ECO:0007669"/>
    <property type="project" value="UniProtKB-KW"/>
</dbReference>
<dbReference type="AlphaFoldDB" id="A0A830DI89"/>
<keyword evidence="7 12" id="KW-1133">Transmembrane helix</keyword>
<feature type="transmembrane region" description="Helical" evidence="12">
    <location>
        <begin position="412"/>
        <end position="432"/>
    </location>
</feature>
<dbReference type="InterPro" id="IPR005829">
    <property type="entry name" value="Sugar_transporter_CS"/>
</dbReference>
<dbReference type="NCBIfam" id="TIGR00879">
    <property type="entry name" value="SP"/>
    <property type="match status" value="1"/>
</dbReference>
<keyword evidence="15" id="KW-1185">Reference proteome</keyword>
<dbReference type="Gene3D" id="1.20.1250.20">
    <property type="entry name" value="MFS general substrate transporter like domains"/>
    <property type="match status" value="2"/>
</dbReference>
<evidence type="ECO:0000313" key="14">
    <source>
        <dbReference type="EMBL" id="GFQ07905.1"/>
    </source>
</evidence>
<keyword evidence="4" id="KW-0762">Sugar transport</keyword>
<feature type="transmembrane region" description="Helical" evidence="12">
    <location>
        <begin position="281"/>
        <end position="303"/>
    </location>
</feature>
<dbReference type="Proteomes" id="UP000653305">
    <property type="component" value="Unassembled WGS sequence"/>
</dbReference>
<evidence type="ECO:0000256" key="9">
    <source>
        <dbReference type="ARBA" id="ARBA00044504"/>
    </source>
</evidence>
<feature type="transmembrane region" description="Helical" evidence="12">
    <location>
        <begin position="129"/>
        <end position="148"/>
    </location>
</feature>
<dbReference type="SUPFAM" id="SSF103473">
    <property type="entry name" value="MFS general substrate transporter"/>
    <property type="match status" value="1"/>
</dbReference>
<proteinExistence type="inferred from homology"/>
<name>A0A830DI89_9LAMI</name>
<feature type="transmembrane region" description="Helical" evidence="12">
    <location>
        <begin position="70"/>
        <end position="89"/>
    </location>
</feature>
<evidence type="ECO:0000313" key="15">
    <source>
        <dbReference type="Proteomes" id="UP000653305"/>
    </source>
</evidence>
<accession>A0A830DI89</accession>
<dbReference type="PANTHER" id="PTHR23500:SF30">
    <property type="entry name" value="SUGAR TRANSPORT PROTEIN 3"/>
    <property type="match status" value="1"/>
</dbReference>
<evidence type="ECO:0000256" key="4">
    <source>
        <dbReference type="ARBA" id="ARBA00022597"/>
    </source>
</evidence>
<comment type="similarity">
    <text evidence="2 10">Belongs to the major facilitator superfamily. Sugar transporter (TC 2.A.1.1) family.</text>
</comment>
<dbReference type="InterPro" id="IPR003663">
    <property type="entry name" value="Sugar/inositol_transpt"/>
</dbReference>
<dbReference type="Pfam" id="PF00083">
    <property type="entry name" value="Sugar_tr"/>
    <property type="match status" value="2"/>
</dbReference>
<dbReference type="InterPro" id="IPR020846">
    <property type="entry name" value="MFS_dom"/>
</dbReference>
<feature type="transmembrane region" description="Helical" evidence="12">
    <location>
        <begin position="21"/>
        <end position="39"/>
    </location>
</feature>